<dbReference type="GO" id="GO:0005524">
    <property type="term" value="F:ATP binding"/>
    <property type="evidence" value="ECO:0007669"/>
    <property type="project" value="UniProtKB-KW"/>
</dbReference>
<comment type="caution">
    <text evidence="7">The sequence shown here is derived from an EMBL/GenBank/DDBJ whole genome shotgun (WGS) entry which is preliminary data.</text>
</comment>
<dbReference type="GO" id="GO:0046677">
    <property type="term" value="P:response to antibiotic"/>
    <property type="evidence" value="ECO:0007669"/>
    <property type="project" value="UniProtKB-KW"/>
</dbReference>
<organism evidence="7 8">
    <name type="scientific">Scrofimicrobium canadense</name>
    <dbReference type="NCBI Taxonomy" id="2652290"/>
    <lineage>
        <taxon>Bacteria</taxon>
        <taxon>Bacillati</taxon>
        <taxon>Actinomycetota</taxon>
        <taxon>Actinomycetes</taxon>
        <taxon>Actinomycetales</taxon>
        <taxon>Actinomycetaceae</taxon>
        <taxon>Scrofimicrobium</taxon>
    </lineage>
</organism>
<evidence type="ECO:0000256" key="3">
    <source>
        <dbReference type="ARBA" id="ARBA00022741"/>
    </source>
</evidence>
<feature type="domain" description="ABC transporter" evidence="6">
    <location>
        <begin position="11"/>
        <end position="234"/>
    </location>
</feature>
<dbReference type="PROSITE" id="PS50893">
    <property type="entry name" value="ABC_TRANSPORTER_2"/>
    <property type="match status" value="1"/>
</dbReference>
<dbReference type="Pfam" id="PF00005">
    <property type="entry name" value="ABC_tran"/>
    <property type="match status" value="1"/>
</dbReference>
<reference evidence="7 8" key="1">
    <citation type="submission" date="2019-08" db="EMBL/GenBank/DDBJ databases">
        <title>In-depth cultivation of the pig gut microbiome towards novel bacterial diversity and tailored functional studies.</title>
        <authorList>
            <person name="Wylensek D."/>
            <person name="Hitch T.C.A."/>
            <person name="Clavel T."/>
        </authorList>
    </citation>
    <scope>NUCLEOTIDE SEQUENCE [LARGE SCALE GENOMIC DNA]</scope>
    <source>
        <strain evidence="7 8">WB03_NA08</strain>
    </source>
</reference>
<dbReference type="InterPro" id="IPR050763">
    <property type="entry name" value="ABC_transporter_ATP-binding"/>
</dbReference>
<proteinExistence type="predicted"/>
<dbReference type="EMBL" id="VULO01000004">
    <property type="protein sequence ID" value="MSS84031.1"/>
    <property type="molecule type" value="Genomic_DNA"/>
</dbReference>
<accession>A0A6N7W3P8</accession>
<protein>
    <submittedName>
        <fullName evidence="7">ABC transporter ATP-binding protein</fullName>
    </submittedName>
</protein>
<evidence type="ECO:0000256" key="2">
    <source>
        <dbReference type="ARBA" id="ARBA00022448"/>
    </source>
</evidence>
<evidence type="ECO:0000313" key="7">
    <source>
        <dbReference type="EMBL" id="MSS84031.1"/>
    </source>
</evidence>
<dbReference type="Proteomes" id="UP000470875">
    <property type="component" value="Unassembled WGS sequence"/>
</dbReference>
<dbReference type="PANTHER" id="PTHR42711:SF17">
    <property type="entry name" value="ABC TRANSPORTER ATP-BINDING PROTEIN"/>
    <property type="match status" value="1"/>
</dbReference>
<dbReference type="GO" id="GO:0016887">
    <property type="term" value="F:ATP hydrolysis activity"/>
    <property type="evidence" value="ECO:0007669"/>
    <property type="project" value="InterPro"/>
</dbReference>
<keyword evidence="8" id="KW-1185">Reference proteome</keyword>
<evidence type="ECO:0000256" key="4">
    <source>
        <dbReference type="ARBA" id="ARBA00022840"/>
    </source>
</evidence>
<dbReference type="SUPFAM" id="SSF52540">
    <property type="entry name" value="P-loop containing nucleoside triphosphate hydrolases"/>
    <property type="match status" value="1"/>
</dbReference>
<dbReference type="GO" id="GO:0005886">
    <property type="term" value="C:plasma membrane"/>
    <property type="evidence" value="ECO:0007669"/>
    <property type="project" value="UniProtKB-SubCell"/>
</dbReference>
<keyword evidence="5" id="KW-0046">Antibiotic resistance</keyword>
<comment type="subcellular location">
    <subcellularLocation>
        <location evidence="1">Cell membrane</location>
        <topology evidence="1">Peripheral membrane protein</topology>
    </subcellularLocation>
</comment>
<keyword evidence="4 7" id="KW-0067">ATP-binding</keyword>
<dbReference type="InterPro" id="IPR027417">
    <property type="entry name" value="P-loop_NTPase"/>
</dbReference>
<dbReference type="Gene3D" id="3.40.50.300">
    <property type="entry name" value="P-loop containing nucleotide triphosphate hydrolases"/>
    <property type="match status" value="1"/>
</dbReference>
<dbReference type="InterPro" id="IPR003593">
    <property type="entry name" value="AAA+_ATPase"/>
</dbReference>
<dbReference type="PROSITE" id="PS00211">
    <property type="entry name" value="ABC_TRANSPORTER_1"/>
    <property type="match status" value="1"/>
</dbReference>
<dbReference type="InterPro" id="IPR003439">
    <property type="entry name" value="ABC_transporter-like_ATP-bd"/>
</dbReference>
<evidence type="ECO:0000259" key="6">
    <source>
        <dbReference type="PROSITE" id="PS50893"/>
    </source>
</evidence>
<sequence>MRQENQVPAAMCARNISKSFGDVRAVNDVSVTVEQGEIIALLGENGAGKTTLIDIVLGLQKPDSGDVKLFDFTPHEAIQRSLVGVVNQSGGLALDSTVEKTLSLFSSFHRAPLPLEQLIEIAHLEELRKRRVVKLSGGERQRLRLALALISDPLLLILDEPTTGMDASARQEFWQVMADEAKRGRTVLFATHYFAEAEDYAQRTIVMKRGRIVADAPTDTLRNQAAGRLQIDIPWGGRAELEPLLTHHAHSDWQVFWDEKSVSVMGADLDDAARVLLNFPETKNLRVTRSSLEDVFTDLMRGALV</sequence>
<dbReference type="InterPro" id="IPR017871">
    <property type="entry name" value="ABC_transporter-like_CS"/>
</dbReference>
<keyword evidence="2" id="KW-0813">Transport</keyword>
<dbReference type="PANTHER" id="PTHR42711">
    <property type="entry name" value="ABC TRANSPORTER ATP-BINDING PROTEIN"/>
    <property type="match status" value="1"/>
</dbReference>
<dbReference type="RefSeq" id="WP_154543978.1">
    <property type="nucleotide sequence ID" value="NZ_VULO01000004.1"/>
</dbReference>
<evidence type="ECO:0000256" key="1">
    <source>
        <dbReference type="ARBA" id="ARBA00004202"/>
    </source>
</evidence>
<gene>
    <name evidence="7" type="ORF">FYJ24_04475</name>
</gene>
<dbReference type="SMART" id="SM00382">
    <property type="entry name" value="AAA"/>
    <property type="match status" value="1"/>
</dbReference>
<name>A0A6N7W3P8_9ACTO</name>
<dbReference type="AlphaFoldDB" id="A0A6N7W3P8"/>
<dbReference type="CDD" id="cd03230">
    <property type="entry name" value="ABC_DR_subfamily_A"/>
    <property type="match status" value="1"/>
</dbReference>
<evidence type="ECO:0000313" key="8">
    <source>
        <dbReference type="Proteomes" id="UP000470875"/>
    </source>
</evidence>
<evidence type="ECO:0000256" key="5">
    <source>
        <dbReference type="ARBA" id="ARBA00023251"/>
    </source>
</evidence>
<keyword evidence="3" id="KW-0547">Nucleotide-binding</keyword>